<gene>
    <name evidence="1" type="ORF">EST38_g4315</name>
</gene>
<dbReference type="EMBL" id="SDEE01000103">
    <property type="protein sequence ID" value="RXW21555.1"/>
    <property type="molecule type" value="Genomic_DNA"/>
</dbReference>
<comment type="caution">
    <text evidence="1">The sequence shown here is derived from an EMBL/GenBank/DDBJ whole genome shotgun (WGS) entry which is preliminary data.</text>
</comment>
<sequence>MITRLPEDLLLEIIELLSFDIQTLRSCALMSYAWAQRCRPYIFREVNLGEKTNPEPRYRKLRDVLEKNSSFADYTHELCLYIGRVKPEAGASGDGFIDITDPGLPQFLGHFNQLEEVSISQSYDSRDARIPKTLVKPFMRVLGLETLRDVTLWDFMCLPISILDHAPYVTNLSLYAIDFDTWQDQDQTPPPAPSQTPNDPPLCHRAPISLTVKYCPPYIHEDLERLVREERGLFEYHWIEKLVLGPNCHDPNVDEIGFCSGLLKAVGRSQEGVDGETGLTQFTLQPSQGILLSQGDL</sequence>
<evidence type="ECO:0000313" key="2">
    <source>
        <dbReference type="Proteomes" id="UP000290288"/>
    </source>
</evidence>
<protein>
    <recommendedName>
        <fullName evidence="3">F-box domain-containing protein</fullName>
    </recommendedName>
</protein>
<reference evidence="1 2" key="1">
    <citation type="submission" date="2019-01" db="EMBL/GenBank/DDBJ databases">
        <title>Draft genome sequence of Psathyrella aberdarensis IHI B618.</title>
        <authorList>
            <person name="Buettner E."/>
            <person name="Kellner H."/>
        </authorList>
    </citation>
    <scope>NUCLEOTIDE SEQUENCE [LARGE SCALE GENOMIC DNA]</scope>
    <source>
        <strain evidence="1 2">IHI B618</strain>
    </source>
</reference>
<evidence type="ECO:0000313" key="1">
    <source>
        <dbReference type="EMBL" id="RXW21555.1"/>
    </source>
</evidence>
<name>A0A4Q2DRL9_9AGAR</name>
<dbReference type="OrthoDB" id="2968433at2759"/>
<accession>A0A4Q2DRL9</accession>
<dbReference type="AlphaFoldDB" id="A0A4Q2DRL9"/>
<dbReference type="Proteomes" id="UP000290288">
    <property type="component" value="Unassembled WGS sequence"/>
</dbReference>
<keyword evidence="2" id="KW-1185">Reference proteome</keyword>
<organism evidence="1 2">
    <name type="scientific">Candolleomyces aberdarensis</name>
    <dbReference type="NCBI Taxonomy" id="2316362"/>
    <lineage>
        <taxon>Eukaryota</taxon>
        <taxon>Fungi</taxon>
        <taxon>Dikarya</taxon>
        <taxon>Basidiomycota</taxon>
        <taxon>Agaricomycotina</taxon>
        <taxon>Agaricomycetes</taxon>
        <taxon>Agaricomycetidae</taxon>
        <taxon>Agaricales</taxon>
        <taxon>Agaricineae</taxon>
        <taxon>Psathyrellaceae</taxon>
        <taxon>Candolleomyces</taxon>
    </lineage>
</organism>
<evidence type="ECO:0008006" key="3">
    <source>
        <dbReference type="Google" id="ProtNLM"/>
    </source>
</evidence>
<proteinExistence type="predicted"/>